<evidence type="ECO:0000256" key="3">
    <source>
        <dbReference type="ARBA" id="ARBA00022552"/>
    </source>
</evidence>
<dbReference type="GO" id="GO:0005730">
    <property type="term" value="C:nucleolus"/>
    <property type="evidence" value="ECO:0007669"/>
    <property type="project" value="TreeGrafter"/>
</dbReference>
<evidence type="ECO:0000256" key="4">
    <source>
        <dbReference type="ARBA" id="ARBA00022884"/>
    </source>
</evidence>
<dbReference type="GO" id="GO:0010468">
    <property type="term" value="P:regulation of gene expression"/>
    <property type="evidence" value="ECO:0007669"/>
    <property type="project" value="TreeGrafter"/>
</dbReference>
<keyword evidence="7" id="KW-0175">Coiled coil</keyword>
<evidence type="ECO:0000256" key="5">
    <source>
        <dbReference type="ARBA" id="ARBA00023242"/>
    </source>
</evidence>
<evidence type="ECO:0000256" key="2">
    <source>
        <dbReference type="ARBA" id="ARBA00009154"/>
    </source>
</evidence>
<name>A0A286URA7_9AGAM</name>
<evidence type="ECO:0000313" key="9">
    <source>
        <dbReference type="EMBL" id="PAV22120.1"/>
    </source>
</evidence>
<feature type="compositionally biased region" description="Low complexity" evidence="8">
    <location>
        <begin position="124"/>
        <end position="140"/>
    </location>
</feature>
<dbReference type="InParanoid" id="A0A286URA7"/>
<dbReference type="PANTHER" id="PTHR15341:SF3">
    <property type="entry name" value="NUCLEAR NUCLEIC ACID-BINDING PROTEIN C1D"/>
    <property type="match status" value="1"/>
</dbReference>
<dbReference type="STRING" id="2282107.A0A286URA7"/>
<comment type="caution">
    <text evidence="9">The sequence shown here is derived from an EMBL/GenBank/DDBJ whole genome shotgun (WGS) entry which is preliminary data.</text>
</comment>
<proteinExistence type="inferred from homology"/>
<dbReference type="GO" id="GO:0003677">
    <property type="term" value="F:DNA binding"/>
    <property type="evidence" value="ECO:0007669"/>
    <property type="project" value="TreeGrafter"/>
</dbReference>
<accession>A0A286URA7</accession>
<feature type="compositionally biased region" description="Basic residues" evidence="8">
    <location>
        <begin position="304"/>
        <end position="316"/>
    </location>
</feature>
<keyword evidence="10" id="KW-1185">Reference proteome</keyword>
<keyword evidence="5 6" id="KW-0539">Nucleus</keyword>
<reference evidence="9 10" key="1">
    <citation type="journal article" date="2017" name="Mol. Ecol.">
        <title>Comparative and population genomic landscape of Phellinus noxius: A hypervariable fungus causing root rot in trees.</title>
        <authorList>
            <person name="Chung C.L."/>
            <person name="Lee T.J."/>
            <person name="Akiba M."/>
            <person name="Lee H.H."/>
            <person name="Kuo T.H."/>
            <person name="Liu D."/>
            <person name="Ke H.M."/>
            <person name="Yokoi T."/>
            <person name="Roa M.B."/>
            <person name="Lu M.J."/>
            <person name="Chang Y.Y."/>
            <person name="Ann P.J."/>
            <person name="Tsai J.N."/>
            <person name="Chen C.Y."/>
            <person name="Tzean S.S."/>
            <person name="Ota Y."/>
            <person name="Hattori T."/>
            <person name="Sahashi N."/>
            <person name="Liou R.F."/>
            <person name="Kikuchi T."/>
            <person name="Tsai I.J."/>
        </authorList>
    </citation>
    <scope>NUCLEOTIDE SEQUENCE [LARGE SCALE GENOMIC DNA]</scope>
    <source>
        <strain evidence="9 10">FFPRI411160</strain>
    </source>
</reference>
<dbReference type="Pfam" id="PF04000">
    <property type="entry name" value="Sas10_Utp3"/>
    <property type="match status" value="1"/>
</dbReference>
<dbReference type="OrthoDB" id="1421013at2759"/>
<dbReference type="InterPro" id="IPR011082">
    <property type="entry name" value="Exosome-assoc_fac/DNA_repair"/>
</dbReference>
<feature type="compositionally biased region" description="Low complexity" evidence="8">
    <location>
        <begin position="204"/>
        <end position="225"/>
    </location>
</feature>
<organism evidence="9 10">
    <name type="scientific">Pyrrhoderma noxium</name>
    <dbReference type="NCBI Taxonomy" id="2282107"/>
    <lineage>
        <taxon>Eukaryota</taxon>
        <taxon>Fungi</taxon>
        <taxon>Dikarya</taxon>
        <taxon>Basidiomycota</taxon>
        <taxon>Agaricomycotina</taxon>
        <taxon>Agaricomycetes</taxon>
        <taxon>Hymenochaetales</taxon>
        <taxon>Hymenochaetaceae</taxon>
        <taxon>Pyrrhoderma</taxon>
    </lineage>
</organism>
<comment type="function">
    <text evidence="6">Required for exosome-dependent processing of pre-rRNA and small nucleolar RNA (snRNA) precursors. Involved in processing of 35S pre-rRNA at the A0, A1 and A2 sites.</text>
</comment>
<evidence type="ECO:0000256" key="1">
    <source>
        <dbReference type="ARBA" id="ARBA00004123"/>
    </source>
</evidence>
<evidence type="ECO:0000256" key="8">
    <source>
        <dbReference type="SAM" id="MobiDB-lite"/>
    </source>
</evidence>
<evidence type="ECO:0000256" key="7">
    <source>
        <dbReference type="SAM" id="Coils"/>
    </source>
</evidence>
<feature type="compositionally biased region" description="Basic and acidic residues" evidence="8">
    <location>
        <begin position="164"/>
        <end position="175"/>
    </location>
</feature>
<dbReference type="PANTHER" id="PTHR15341">
    <property type="entry name" value="SUN-COR STEROID HORMONE RECEPTOR CO-REPRESSOR"/>
    <property type="match status" value="1"/>
</dbReference>
<dbReference type="InterPro" id="IPR007146">
    <property type="entry name" value="Sas10/Utp3/C1D"/>
</dbReference>
<evidence type="ECO:0000256" key="6">
    <source>
        <dbReference type="RuleBase" id="RU368003"/>
    </source>
</evidence>
<feature type="coiled-coil region" evidence="7">
    <location>
        <begin position="5"/>
        <end position="32"/>
    </location>
</feature>
<feature type="region of interest" description="Disordered" evidence="8">
    <location>
        <begin position="124"/>
        <end position="316"/>
    </location>
</feature>
<feature type="compositionally biased region" description="Low complexity" evidence="8">
    <location>
        <begin position="251"/>
        <end position="266"/>
    </location>
</feature>
<dbReference type="GO" id="GO:0000460">
    <property type="term" value="P:maturation of 5.8S rRNA"/>
    <property type="evidence" value="ECO:0007669"/>
    <property type="project" value="TreeGrafter"/>
</dbReference>
<dbReference type="Proteomes" id="UP000217199">
    <property type="component" value="Unassembled WGS sequence"/>
</dbReference>
<dbReference type="GO" id="GO:0003723">
    <property type="term" value="F:RNA binding"/>
    <property type="evidence" value="ECO:0007669"/>
    <property type="project" value="UniProtKB-UniRule"/>
</dbReference>
<gene>
    <name evidence="9" type="ORF">PNOK_0207700</name>
</gene>
<comment type="subcellular location">
    <subcellularLocation>
        <location evidence="1 6">Nucleus</location>
    </subcellularLocation>
</comment>
<evidence type="ECO:0000313" key="10">
    <source>
        <dbReference type="Proteomes" id="UP000217199"/>
    </source>
</evidence>
<dbReference type="EMBL" id="NBII01000002">
    <property type="protein sequence ID" value="PAV22120.1"/>
    <property type="molecule type" value="Genomic_DNA"/>
</dbReference>
<keyword evidence="4 6" id="KW-0694">RNA-binding</keyword>
<dbReference type="AlphaFoldDB" id="A0A286URA7"/>
<protein>
    <recommendedName>
        <fullName evidence="6">Exosome complex protein</fullName>
    </recommendedName>
</protein>
<sequence length="316" mass="34536">MSMSKKKLLSKVSALNNSLDELEEKLELILSKPLDDTISGLETLQQTKLLVLLPYIINDLIFIYLRTKGIDPKTHPVITELERVRQYFEKIKNAEEQGKTRTTVVDKAVAARFIKHAISQARNSVKSDSTSVSASASSLPTPTPTPTPKERSEAGPSTLVPAKITEKMKERDRYLEQIAQDSDTSEPMLDIIDDSGAAPEPKSSEVSGSGSGEAHAQAQSSSSAGLDSERFKKKRPRPMDPFGSFGEETPEASTPTPTPTPTSTSTKEVKSKKQKKKDKKLESIADDPAAAIPSRISRVPSFVMKKRKAKKASNSK</sequence>
<comment type="similarity">
    <text evidence="2 6">Belongs to the C1D family.</text>
</comment>
<keyword evidence="3 6" id="KW-0698">rRNA processing</keyword>
<dbReference type="GO" id="GO:0000178">
    <property type="term" value="C:exosome (RNase complex)"/>
    <property type="evidence" value="ECO:0007669"/>
    <property type="project" value="TreeGrafter"/>
</dbReference>